<keyword evidence="6 11" id="KW-0812">Transmembrane</keyword>
<evidence type="ECO:0000256" key="4">
    <source>
        <dbReference type="ARBA" id="ARBA00022519"/>
    </source>
</evidence>
<protein>
    <recommendedName>
        <fullName evidence="12">EamA domain-containing protein</fullName>
    </recommendedName>
</protein>
<feature type="transmembrane region" description="Helical" evidence="11">
    <location>
        <begin position="110"/>
        <end position="129"/>
    </location>
</feature>
<dbReference type="EMBL" id="PUEJ01000001">
    <property type="protein sequence ID" value="PRH89413.1"/>
    <property type="molecule type" value="Genomic_DNA"/>
</dbReference>
<dbReference type="GO" id="GO:0009245">
    <property type="term" value="P:lipid A biosynthetic process"/>
    <property type="evidence" value="ECO:0007669"/>
    <property type="project" value="UniProtKB-KW"/>
</dbReference>
<accession>A0A2S9QJ91</accession>
<evidence type="ECO:0000313" key="14">
    <source>
        <dbReference type="Proteomes" id="UP000237682"/>
    </source>
</evidence>
<dbReference type="AlphaFoldDB" id="A0A2S9QJ91"/>
<dbReference type="Proteomes" id="UP000237682">
    <property type="component" value="Unassembled WGS sequence"/>
</dbReference>
<gene>
    <name evidence="13" type="ORF">C5L14_02180</name>
</gene>
<organism evidence="13 14">
    <name type="scientific">Labrys okinawensis</name>
    <dbReference type="NCBI Taxonomy" id="346911"/>
    <lineage>
        <taxon>Bacteria</taxon>
        <taxon>Pseudomonadati</taxon>
        <taxon>Pseudomonadota</taxon>
        <taxon>Alphaproteobacteria</taxon>
        <taxon>Hyphomicrobiales</taxon>
        <taxon>Xanthobacteraceae</taxon>
        <taxon>Labrys</taxon>
    </lineage>
</organism>
<dbReference type="PANTHER" id="PTHR30561:SF9">
    <property type="entry name" value="4-AMINO-4-DEOXY-L-ARABINOSE-PHOSPHOUNDECAPRENOL FLIPPASE SUBUNIT ARNF-RELATED"/>
    <property type="match status" value="1"/>
</dbReference>
<evidence type="ECO:0000256" key="6">
    <source>
        <dbReference type="ARBA" id="ARBA00022692"/>
    </source>
</evidence>
<feature type="transmembrane region" description="Helical" evidence="11">
    <location>
        <begin position="58"/>
        <end position="77"/>
    </location>
</feature>
<keyword evidence="14" id="KW-1185">Reference proteome</keyword>
<dbReference type="GO" id="GO:0009103">
    <property type="term" value="P:lipopolysaccharide biosynthetic process"/>
    <property type="evidence" value="ECO:0007669"/>
    <property type="project" value="UniProtKB-KW"/>
</dbReference>
<dbReference type="PANTHER" id="PTHR30561">
    <property type="entry name" value="SMR FAMILY PROTON-DEPENDENT DRUG EFFLUX TRANSPORTER SUGE"/>
    <property type="match status" value="1"/>
</dbReference>
<name>A0A2S9QJ91_9HYPH</name>
<keyword evidence="8 11" id="KW-1133">Transmembrane helix</keyword>
<feature type="transmembrane region" description="Helical" evidence="11">
    <location>
        <begin position="84"/>
        <end position="104"/>
    </location>
</feature>
<sequence length="131" mass="14162">MTNAITDMRPGYHKTLFAWLFLLAFETTSQLALKIGGEALAHLPFGLAWLMEAARNPWVIVGVFGYLGAFSAWMVILDRIPLSFGFPLTAMVMLVVAIASHYVFGEELTAWRMAGIGLIVVGVVVMGGGDG</sequence>
<comment type="subcellular location">
    <subcellularLocation>
        <location evidence="1">Cell membrane</location>
        <topology evidence="1">Multi-pass membrane protein</topology>
    </subcellularLocation>
</comment>
<dbReference type="GO" id="GO:0005886">
    <property type="term" value="C:plasma membrane"/>
    <property type="evidence" value="ECO:0007669"/>
    <property type="project" value="UniProtKB-SubCell"/>
</dbReference>
<dbReference type="InterPro" id="IPR000390">
    <property type="entry name" value="Small_drug/metabolite_transptr"/>
</dbReference>
<reference evidence="13 14" key="1">
    <citation type="submission" date="2018-02" db="EMBL/GenBank/DDBJ databases">
        <title>Whole genome sequencing of endophytic bacterium.</title>
        <authorList>
            <person name="Eedara R."/>
            <person name="Podile A.R."/>
        </authorList>
    </citation>
    <scope>NUCLEOTIDE SEQUENCE [LARGE SCALE GENOMIC DNA]</scope>
    <source>
        <strain evidence="13 14">RP1T</strain>
    </source>
</reference>
<proteinExistence type="predicted"/>
<evidence type="ECO:0000256" key="7">
    <source>
        <dbReference type="ARBA" id="ARBA00022985"/>
    </source>
</evidence>
<dbReference type="SUPFAM" id="SSF103481">
    <property type="entry name" value="Multidrug resistance efflux transporter EmrE"/>
    <property type="match status" value="1"/>
</dbReference>
<keyword evidence="4" id="KW-0997">Cell inner membrane</keyword>
<evidence type="ECO:0000256" key="2">
    <source>
        <dbReference type="ARBA" id="ARBA00022475"/>
    </source>
</evidence>
<evidence type="ECO:0000259" key="12">
    <source>
        <dbReference type="Pfam" id="PF00892"/>
    </source>
</evidence>
<keyword evidence="9" id="KW-0443">Lipid metabolism</keyword>
<dbReference type="Pfam" id="PF00892">
    <property type="entry name" value="EamA"/>
    <property type="match status" value="1"/>
</dbReference>
<dbReference type="Gene3D" id="1.10.3730.20">
    <property type="match status" value="1"/>
</dbReference>
<keyword evidence="10 11" id="KW-0472">Membrane</keyword>
<dbReference type="GO" id="GO:0022857">
    <property type="term" value="F:transmembrane transporter activity"/>
    <property type="evidence" value="ECO:0007669"/>
    <property type="project" value="InterPro"/>
</dbReference>
<keyword evidence="5" id="KW-0441">Lipid A biosynthesis</keyword>
<keyword evidence="2" id="KW-1003">Cell membrane</keyword>
<evidence type="ECO:0000256" key="8">
    <source>
        <dbReference type="ARBA" id="ARBA00022989"/>
    </source>
</evidence>
<feature type="domain" description="EamA" evidence="12">
    <location>
        <begin position="41"/>
        <end position="126"/>
    </location>
</feature>
<dbReference type="OrthoDB" id="7189096at2"/>
<keyword evidence="3" id="KW-0444">Lipid biosynthesis</keyword>
<evidence type="ECO:0000313" key="13">
    <source>
        <dbReference type="EMBL" id="PRH89413.1"/>
    </source>
</evidence>
<evidence type="ECO:0000256" key="9">
    <source>
        <dbReference type="ARBA" id="ARBA00023098"/>
    </source>
</evidence>
<evidence type="ECO:0000256" key="10">
    <source>
        <dbReference type="ARBA" id="ARBA00023136"/>
    </source>
</evidence>
<dbReference type="InterPro" id="IPR037185">
    <property type="entry name" value="EmrE-like"/>
</dbReference>
<comment type="caution">
    <text evidence="13">The sequence shown here is derived from an EMBL/GenBank/DDBJ whole genome shotgun (WGS) entry which is preliminary data.</text>
</comment>
<keyword evidence="7" id="KW-0448">Lipopolysaccharide biosynthesis</keyword>
<evidence type="ECO:0000256" key="3">
    <source>
        <dbReference type="ARBA" id="ARBA00022516"/>
    </source>
</evidence>
<evidence type="ECO:0000256" key="5">
    <source>
        <dbReference type="ARBA" id="ARBA00022556"/>
    </source>
</evidence>
<evidence type="ECO:0000256" key="11">
    <source>
        <dbReference type="SAM" id="Phobius"/>
    </source>
</evidence>
<dbReference type="RefSeq" id="WP_105860376.1">
    <property type="nucleotide sequence ID" value="NZ_PUEJ01000001.1"/>
</dbReference>
<evidence type="ECO:0000256" key="1">
    <source>
        <dbReference type="ARBA" id="ARBA00004651"/>
    </source>
</evidence>
<dbReference type="InterPro" id="IPR000620">
    <property type="entry name" value="EamA_dom"/>
</dbReference>